<dbReference type="EMBL" id="GGEC01054757">
    <property type="protein sequence ID" value="MBX35241.1"/>
    <property type="molecule type" value="Transcribed_RNA"/>
</dbReference>
<dbReference type="AlphaFoldDB" id="A0A2P2MYE3"/>
<proteinExistence type="predicted"/>
<sequence>MTCKNFIGMFSLIYWCNKMFKYDVCEL</sequence>
<evidence type="ECO:0000313" key="1">
    <source>
        <dbReference type="EMBL" id="MBX35241.1"/>
    </source>
</evidence>
<protein>
    <submittedName>
        <fullName evidence="1">Uncharacterized protein</fullName>
    </submittedName>
</protein>
<organism evidence="1">
    <name type="scientific">Rhizophora mucronata</name>
    <name type="common">Asiatic mangrove</name>
    <dbReference type="NCBI Taxonomy" id="61149"/>
    <lineage>
        <taxon>Eukaryota</taxon>
        <taxon>Viridiplantae</taxon>
        <taxon>Streptophyta</taxon>
        <taxon>Embryophyta</taxon>
        <taxon>Tracheophyta</taxon>
        <taxon>Spermatophyta</taxon>
        <taxon>Magnoliopsida</taxon>
        <taxon>eudicotyledons</taxon>
        <taxon>Gunneridae</taxon>
        <taxon>Pentapetalae</taxon>
        <taxon>rosids</taxon>
        <taxon>fabids</taxon>
        <taxon>Malpighiales</taxon>
        <taxon>Rhizophoraceae</taxon>
        <taxon>Rhizophora</taxon>
    </lineage>
</organism>
<accession>A0A2P2MYE3</accession>
<reference evidence="1" key="1">
    <citation type="submission" date="2018-02" db="EMBL/GenBank/DDBJ databases">
        <title>Rhizophora mucronata_Transcriptome.</title>
        <authorList>
            <person name="Meera S.P."/>
            <person name="Sreeshan A."/>
            <person name="Augustine A."/>
        </authorList>
    </citation>
    <scope>NUCLEOTIDE SEQUENCE</scope>
    <source>
        <tissue evidence="1">Leaf</tissue>
    </source>
</reference>
<name>A0A2P2MYE3_RHIMU</name>